<proteinExistence type="predicted"/>
<dbReference type="Proteomes" id="UP001597156">
    <property type="component" value="Unassembled WGS sequence"/>
</dbReference>
<dbReference type="RefSeq" id="WP_121977259.1">
    <property type="nucleotide sequence ID" value="NZ_JBHTLH010000043.1"/>
</dbReference>
<evidence type="ECO:0000313" key="1">
    <source>
        <dbReference type="EMBL" id="MFD1126275.1"/>
    </source>
</evidence>
<reference evidence="2" key="1">
    <citation type="journal article" date="2019" name="Int. J. Syst. Evol. Microbiol.">
        <title>The Global Catalogue of Microorganisms (GCM) 10K type strain sequencing project: providing services to taxonomists for standard genome sequencing and annotation.</title>
        <authorList>
            <consortium name="The Broad Institute Genomics Platform"/>
            <consortium name="The Broad Institute Genome Sequencing Center for Infectious Disease"/>
            <person name="Wu L."/>
            <person name="Ma J."/>
        </authorList>
    </citation>
    <scope>NUCLEOTIDE SEQUENCE [LARGE SCALE GENOMIC DNA]</scope>
    <source>
        <strain evidence="2">CCUG 71848</strain>
    </source>
</reference>
<accession>A0ABW3PPP8</accession>
<name>A0ABW3PPP8_9LACO</name>
<gene>
    <name evidence="1" type="ORF">ACFQ22_13080</name>
</gene>
<evidence type="ECO:0000313" key="2">
    <source>
        <dbReference type="Proteomes" id="UP001597156"/>
    </source>
</evidence>
<keyword evidence="2" id="KW-1185">Reference proteome</keyword>
<comment type="caution">
    <text evidence="1">The sequence shown here is derived from an EMBL/GenBank/DDBJ whole genome shotgun (WGS) entry which is preliminary data.</text>
</comment>
<sequence length="75" mass="8825">MKKRSAKEQWLTDYRLSGPLYPVTVGQEPVSPEMQRKTDIAWMKFLESLKAKGQLNHLDDIKLLNELHQKYPEVK</sequence>
<protein>
    <submittedName>
        <fullName evidence="1">Uncharacterized protein</fullName>
    </submittedName>
</protein>
<organism evidence="1 2">
    <name type="scientific">Lentilactobacillus raoultii</name>
    <dbReference type="NCBI Taxonomy" id="1987503"/>
    <lineage>
        <taxon>Bacteria</taxon>
        <taxon>Bacillati</taxon>
        <taxon>Bacillota</taxon>
        <taxon>Bacilli</taxon>
        <taxon>Lactobacillales</taxon>
        <taxon>Lactobacillaceae</taxon>
        <taxon>Lentilactobacillus</taxon>
    </lineage>
</organism>
<dbReference type="EMBL" id="JBHTLH010000043">
    <property type="protein sequence ID" value="MFD1126275.1"/>
    <property type="molecule type" value="Genomic_DNA"/>
</dbReference>